<feature type="transmembrane region" description="Helical" evidence="1">
    <location>
        <begin position="57"/>
        <end position="80"/>
    </location>
</feature>
<dbReference type="Proteomes" id="UP001500194">
    <property type="component" value="Unassembled WGS sequence"/>
</dbReference>
<evidence type="ECO:0000313" key="2">
    <source>
        <dbReference type="EMBL" id="GAA0648858.1"/>
    </source>
</evidence>
<evidence type="ECO:0000256" key="1">
    <source>
        <dbReference type="SAM" id="Phobius"/>
    </source>
</evidence>
<dbReference type="EMBL" id="BAAADU010000002">
    <property type="protein sequence ID" value="GAA0648858.1"/>
    <property type="molecule type" value="Genomic_DNA"/>
</dbReference>
<keyword evidence="1" id="KW-0472">Membrane</keyword>
<protein>
    <submittedName>
        <fullName evidence="2">Uncharacterized protein</fullName>
    </submittedName>
</protein>
<comment type="caution">
    <text evidence="2">The sequence shown here is derived from an EMBL/GenBank/DDBJ whole genome shotgun (WGS) entry which is preliminary data.</text>
</comment>
<keyword evidence="1" id="KW-1133">Transmembrane helix</keyword>
<dbReference type="AlphaFoldDB" id="A0AAV3T076"/>
<feature type="transmembrane region" description="Helical" evidence="1">
    <location>
        <begin position="32"/>
        <end position="51"/>
    </location>
</feature>
<gene>
    <name evidence="2" type="ORF">GCM10009019_09340</name>
</gene>
<keyword evidence="1" id="KW-0812">Transmembrane</keyword>
<dbReference type="RefSeq" id="WP_227261361.1">
    <property type="nucleotide sequence ID" value="NZ_BAAADU010000002.1"/>
</dbReference>
<organism evidence="2 3">
    <name type="scientific">Salarchaeum japonicum</name>
    <dbReference type="NCBI Taxonomy" id="555573"/>
    <lineage>
        <taxon>Archaea</taxon>
        <taxon>Methanobacteriati</taxon>
        <taxon>Methanobacteriota</taxon>
        <taxon>Stenosarchaea group</taxon>
        <taxon>Halobacteria</taxon>
        <taxon>Halobacteriales</taxon>
        <taxon>Halobacteriaceae</taxon>
    </lineage>
</organism>
<reference evidence="2 3" key="1">
    <citation type="journal article" date="2019" name="Int. J. Syst. Evol. Microbiol.">
        <title>The Global Catalogue of Microorganisms (GCM) 10K type strain sequencing project: providing services to taxonomists for standard genome sequencing and annotation.</title>
        <authorList>
            <consortium name="The Broad Institute Genomics Platform"/>
            <consortium name="The Broad Institute Genome Sequencing Center for Infectious Disease"/>
            <person name="Wu L."/>
            <person name="Ma J."/>
        </authorList>
    </citation>
    <scope>NUCLEOTIDE SEQUENCE [LARGE SCALE GENOMIC DNA]</scope>
    <source>
        <strain evidence="2 3">JCM 16327</strain>
    </source>
</reference>
<accession>A0AAV3T076</accession>
<feature type="transmembrane region" description="Helical" evidence="1">
    <location>
        <begin position="143"/>
        <end position="162"/>
    </location>
</feature>
<keyword evidence="3" id="KW-1185">Reference proteome</keyword>
<sequence length="176" mass="18931">MFATNLWKIVRRNYGSLVEETGVGSPASEISVAAFFGAVPILLGSWFGYAIPIWTGFIGSLVPVVGVLTGFSINSIVLLSGQSDEDSYEQRKAAIRQTKDFSLYSILVGIVLLSALTVGFLLAKANPGAQIVIFDTVVTALQIASVAVYTILIHYLIVLLLITHRLFTMVHIDAVG</sequence>
<proteinExistence type="predicted"/>
<evidence type="ECO:0000313" key="3">
    <source>
        <dbReference type="Proteomes" id="UP001500194"/>
    </source>
</evidence>
<name>A0AAV3T076_9EURY</name>
<dbReference type="GeneID" id="68571940"/>
<feature type="transmembrane region" description="Helical" evidence="1">
    <location>
        <begin position="101"/>
        <end position="123"/>
    </location>
</feature>